<feature type="compositionally biased region" description="Polar residues" evidence="1">
    <location>
        <begin position="47"/>
        <end position="56"/>
    </location>
</feature>
<reference evidence="3 4" key="1">
    <citation type="submission" date="2021-06" db="EMBL/GenBank/DDBJ databases">
        <authorList>
            <person name="Palmer J.M."/>
        </authorList>
    </citation>
    <scope>NUCLEOTIDE SEQUENCE [LARGE SCALE GENOMIC DNA]</scope>
    <source>
        <strain evidence="4">if_2019</strain>
        <tissue evidence="3">Muscle</tissue>
    </source>
</reference>
<feature type="chain" id="PRO_5045610459" description="Secreted protein" evidence="2">
    <location>
        <begin position="18"/>
        <end position="79"/>
    </location>
</feature>
<sequence>MFFFLASSLLLVSSVSSEIMLLVLLVFLAACLACRSQLCIKQPIAPNQNQRLSSSSTHKKMRMIGTTSDGDLDYEEALV</sequence>
<organism evidence="3 4">
    <name type="scientific">Ilyodon furcidens</name>
    <name type="common">goldbreast splitfin</name>
    <dbReference type="NCBI Taxonomy" id="33524"/>
    <lineage>
        <taxon>Eukaryota</taxon>
        <taxon>Metazoa</taxon>
        <taxon>Chordata</taxon>
        <taxon>Craniata</taxon>
        <taxon>Vertebrata</taxon>
        <taxon>Euteleostomi</taxon>
        <taxon>Actinopterygii</taxon>
        <taxon>Neopterygii</taxon>
        <taxon>Teleostei</taxon>
        <taxon>Neoteleostei</taxon>
        <taxon>Acanthomorphata</taxon>
        <taxon>Ovalentaria</taxon>
        <taxon>Atherinomorphae</taxon>
        <taxon>Cyprinodontiformes</taxon>
        <taxon>Goodeidae</taxon>
        <taxon>Ilyodon</taxon>
    </lineage>
</organism>
<feature type="signal peptide" evidence="2">
    <location>
        <begin position="1"/>
        <end position="17"/>
    </location>
</feature>
<evidence type="ECO:0000313" key="3">
    <source>
        <dbReference type="EMBL" id="MEQ2249005.1"/>
    </source>
</evidence>
<proteinExistence type="predicted"/>
<name>A0ABV0UX68_9TELE</name>
<comment type="caution">
    <text evidence="3">The sequence shown here is derived from an EMBL/GenBank/DDBJ whole genome shotgun (WGS) entry which is preliminary data.</text>
</comment>
<evidence type="ECO:0000256" key="2">
    <source>
        <dbReference type="SAM" id="SignalP"/>
    </source>
</evidence>
<gene>
    <name evidence="3" type="ORF">ILYODFUR_024926</name>
</gene>
<evidence type="ECO:0008006" key="5">
    <source>
        <dbReference type="Google" id="ProtNLM"/>
    </source>
</evidence>
<evidence type="ECO:0000313" key="4">
    <source>
        <dbReference type="Proteomes" id="UP001482620"/>
    </source>
</evidence>
<protein>
    <recommendedName>
        <fullName evidence="5">Secreted protein</fullName>
    </recommendedName>
</protein>
<feature type="compositionally biased region" description="Acidic residues" evidence="1">
    <location>
        <begin position="70"/>
        <end position="79"/>
    </location>
</feature>
<feature type="region of interest" description="Disordered" evidence="1">
    <location>
        <begin position="47"/>
        <end position="79"/>
    </location>
</feature>
<dbReference type="Proteomes" id="UP001482620">
    <property type="component" value="Unassembled WGS sequence"/>
</dbReference>
<keyword evidence="4" id="KW-1185">Reference proteome</keyword>
<accession>A0ABV0UX68</accession>
<keyword evidence="2" id="KW-0732">Signal</keyword>
<dbReference type="EMBL" id="JAHRIQ010084097">
    <property type="protein sequence ID" value="MEQ2249005.1"/>
    <property type="molecule type" value="Genomic_DNA"/>
</dbReference>
<evidence type="ECO:0000256" key="1">
    <source>
        <dbReference type="SAM" id="MobiDB-lite"/>
    </source>
</evidence>